<evidence type="ECO:0000256" key="2">
    <source>
        <dbReference type="ARBA" id="ARBA00023002"/>
    </source>
</evidence>
<accession>A0A261U5E4</accession>
<keyword evidence="5" id="KW-1185">Reference proteome</keyword>
<dbReference type="SMART" id="SM00822">
    <property type="entry name" value="PKS_KR"/>
    <property type="match status" value="1"/>
</dbReference>
<comment type="similarity">
    <text evidence="1">Belongs to the short-chain dehydrogenases/reductases (SDR) family.</text>
</comment>
<proteinExistence type="inferred from homology"/>
<gene>
    <name evidence="4" type="ORF">CAL20_14625</name>
</gene>
<dbReference type="PANTHER" id="PTHR42760">
    <property type="entry name" value="SHORT-CHAIN DEHYDROGENASES/REDUCTASES FAMILY MEMBER"/>
    <property type="match status" value="1"/>
</dbReference>
<comment type="caution">
    <text evidence="4">The sequence shown here is derived from an EMBL/GenBank/DDBJ whole genome shotgun (WGS) entry which is preliminary data.</text>
</comment>
<organism evidence="4 5">
    <name type="scientific">Bordetella genomosp. 4</name>
    <dbReference type="NCBI Taxonomy" id="463044"/>
    <lineage>
        <taxon>Bacteria</taxon>
        <taxon>Pseudomonadati</taxon>
        <taxon>Pseudomonadota</taxon>
        <taxon>Betaproteobacteria</taxon>
        <taxon>Burkholderiales</taxon>
        <taxon>Alcaligenaceae</taxon>
        <taxon>Bordetella</taxon>
    </lineage>
</organism>
<evidence type="ECO:0000313" key="5">
    <source>
        <dbReference type="Proteomes" id="UP000216885"/>
    </source>
</evidence>
<dbReference type="PRINTS" id="PR00080">
    <property type="entry name" value="SDRFAMILY"/>
</dbReference>
<evidence type="ECO:0000259" key="3">
    <source>
        <dbReference type="SMART" id="SM00822"/>
    </source>
</evidence>
<dbReference type="Pfam" id="PF13561">
    <property type="entry name" value="adh_short_C2"/>
    <property type="match status" value="1"/>
</dbReference>
<dbReference type="AlphaFoldDB" id="A0A261U5E4"/>
<sequence length="283" mass="29149">MIMEQQRIVPAQASGTVPARLAGKVALVTGGTQGLGADVARELAAAGAERVFVVGRGKQAGEDVAASLGGAGVAIEADITDDKALERCVQIATGYAGRIDILVNCAAAYDDAGLASTREQWLSTLNVNLISAAILTQMVTPHMPRGGVVINMGSIGGKFGAAGRAIYPASKAALLQITKNFAVTLAPAGIRVLSVSPAWTWSPMLAQMSQGSIERADQVGAALHPLGRVGRGEEIGKAVVFAVSDEASWMTGTDLAVDGGFSCLGPDQGMSARRWFETSRNTN</sequence>
<name>A0A261U5E4_9BORD</name>
<dbReference type="InterPro" id="IPR057326">
    <property type="entry name" value="KR_dom"/>
</dbReference>
<dbReference type="EMBL" id="NEVQ01000013">
    <property type="protein sequence ID" value="OZI56642.1"/>
    <property type="molecule type" value="Genomic_DNA"/>
</dbReference>
<dbReference type="InterPro" id="IPR020904">
    <property type="entry name" value="Sc_DH/Rdtase_CS"/>
</dbReference>
<dbReference type="GO" id="GO:0016616">
    <property type="term" value="F:oxidoreductase activity, acting on the CH-OH group of donors, NAD or NADP as acceptor"/>
    <property type="evidence" value="ECO:0007669"/>
    <property type="project" value="TreeGrafter"/>
</dbReference>
<evidence type="ECO:0000313" key="4">
    <source>
        <dbReference type="EMBL" id="OZI56642.1"/>
    </source>
</evidence>
<keyword evidence="2" id="KW-0560">Oxidoreductase</keyword>
<evidence type="ECO:0000256" key="1">
    <source>
        <dbReference type="ARBA" id="ARBA00006484"/>
    </source>
</evidence>
<feature type="domain" description="Ketoreductase" evidence="3">
    <location>
        <begin position="24"/>
        <end position="204"/>
    </location>
</feature>
<dbReference type="PROSITE" id="PS00061">
    <property type="entry name" value="ADH_SHORT"/>
    <property type="match status" value="1"/>
</dbReference>
<protein>
    <submittedName>
        <fullName evidence="4">Short-chain dehydrogenase</fullName>
    </submittedName>
</protein>
<reference evidence="4 5" key="1">
    <citation type="submission" date="2017-05" db="EMBL/GenBank/DDBJ databases">
        <title>Complete and WGS of Bordetella genogroups.</title>
        <authorList>
            <person name="Spilker T."/>
            <person name="LiPuma J."/>
        </authorList>
    </citation>
    <scope>NUCLEOTIDE SEQUENCE [LARGE SCALE GENOMIC DNA]</scope>
    <source>
        <strain evidence="4 5">AU9919</strain>
    </source>
</reference>
<dbReference type="Proteomes" id="UP000216885">
    <property type="component" value="Unassembled WGS sequence"/>
</dbReference>
<dbReference type="NCBIfam" id="NF006121">
    <property type="entry name" value="PRK08265.1"/>
    <property type="match status" value="1"/>
</dbReference>
<dbReference type="PANTHER" id="PTHR42760:SF133">
    <property type="entry name" value="3-OXOACYL-[ACYL-CARRIER-PROTEIN] REDUCTASE"/>
    <property type="match status" value="1"/>
</dbReference>
<dbReference type="Gene3D" id="3.40.50.720">
    <property type="entry name" value="NAD(P)-binding Rossmann-like Domain"/>
    <property type="match status" value="1"/>
</dbReference>
<dbReference type="InterPro" id="IPR002347">
    <property type="entry name" value="SDR_fam"/>
</dbReference>
<dbReference type="InterPro" id="IPR036291">
    <property type="entry name" value="NAD(P)-bd_dom_sf"/>
</dbReference>
<dbReference type="SUPFAM" id="SSF51735">
    <property type="entry name" value="NAD(P)-binding Rossmann-fold domains"/>
    <property type="match status" value="1"/>
</dbReference>
<dbReference type="PRINTS" id="PR00081">
    <property type="entry name" value="GDHRDH"/>
</dbReference>
<dbReference type="FunFam" id="3.40.50.720:FF:000084">
    <property type="entry name" value="Short-chain dehydrogenase reductase"/>
    <property type="match status" value="1"/>
</dbReference>
<dbReference type="CDD" id="cd05233">
    <property type="entry name" value="SDR_c"/>
    <property type="match status" value="1"/>
</dbReference>